<protein>
    <submittedName>
        <fullName evidence="2">Membrane proteinase PrsW, cleaves anti-sigma factor RsiW, M82 family</fullName>
    </submittedName>
</protein>
<name>A0A1H9U3E4_9CORY</name>
<feature type="transmembrane region" description="Helical" evidence="1">
    <location>
        <begin position="36"/>
        <end position="53"/>
    </location>
</feature>
<keyword evidence="3" id="KW-1185">Reference proteome</keyword>
<dbReference type="PANTHER" id="PTHR36844:SF1">
    <property type="entry name" value="PROTEASE PRSW"/>
    <property type="match status" value="1"/>
</dbReference>
<keyword evidence="1" id="KW-0812">Transmembrane</keyword>
<keyword evidence="1" id="KW-1133">Transmembrane helix</keyword>
<dbReference type="InterPro" id="IPR026898">
    <property type="entry name" value="PrsW"/>
</dbReference>
<dbReference type="GO" id="GO:0008233">
    <property type="term" value="F:peptidase activity"/>
    <property type="evidence" value="ECO:0007669"/>
    <property type="project" value="InterPro"/>
</dbReference>
<evidence type="ECO:0000313" key="2">
    <source>
        <dbReference type="EMBL" id="SES04080.1"/>
    </source>
</evidence>
<reference evidence="3" key="1">
    <citation type="submission" date="2016-10" db="EMBL/GenBank/DDBJ databases">
        <authorList>
            <person name="Varghese N."/>
            <person name="Submissions S."/>
        </authorList>
    </citation>
    <scope>NUCLEOTIDE SEQUENCE [LARGE SCALE GENOMIC DNA]</scope>
    <source>
        <strain evidence="3">DSM 20524</strain>
    </source>
</reference>
<feature type="transmembrane region" description="Helical" evidence="1">
    <location>
        <begin position="223"/>
        <end position="240"/>
    </location>
</feature>
<dbReference type="RefSeq" id="WP_092258881.1">
    <property type="nucleotide sequence ID" value="NZ_CP047199.1"/>
</dbReference>
<feature type="transmembrane region" description="Helical" evidence="1">
    <location>
        <begin position="145"/>
        <end position="163"/>
    </location>
</feature>
<dbReference type="PANTHER" id="PTHR36844">
    <property type="entry name" value="PROTEASE PRSW"/>
    <property type="match status" value="1"/>
</dbReference>
<feature type="transmembrane region" description="Helical" evidence="1">
    <location>
        <begin position="74"/>
        <end position="102"/>
    </location>
</feature>
<evidence type="ECO:0000256" key="1">
    <source>
        <dbReference type="SAM" id="Phobius"/>
    </source>
</evidence>
<sequence>MSTLFRNTLIILVAISIPVVLLLTVSMLLVDPLSGLLTNLLGMLLVTVVLLILRSTPIWVRSPAVRGRASTSAWWVLCSLMWGAGVSLLMVIPSAGAAVGFALSLRWPEAMASFGGAWPEEPAKALGVLFILMSFRQFTRPWHGFLVGMVVGLGFEATENALYGSAGGTLHASSDVLGMLETWALRLVAGPLLHVGFTGMVGWGIGLALYVVGRSLAWRIQVVAVYFLASLTLHFAWNYAHESETAYVVKFALVGLILYGLWIYVWVRAVRAARADDTYVHTFGALTSVKQLPQGSHFPQGPHRR</sequence>
<organism evidence="2 3">
    <name type="scientific">Corynebacterium cystitidis DSM 20524</name>
    <dbReference type="NCBI Taxonomy" id="1121357"/>
    <lineage>
        <taxon>Bacteria</taxon>
        <taxon>Bacillati</taxon>
        <taxon>Actinomycetota</taxon>
        <taxon>Actinomycetes</taxon>
        <taxon>Mycobacteriales</taxon>
        <taxon>Corynebacteriaceae</taxon>
        <taxon>Corynebacterium</taxon>
    </lineage>
</organism>
<proteinExistence type="predicted"/>
<keyword evidence="1" id="KW-0472">Membrane</keyword>
<dbReference type="Proteomes" id="UP000198929">
    <property type="component" value="Unassembled WGS sequence"/>
</dbReference>
<evidence type="ECO:0000313" key="3">
    <source>
        <dbReference type="Proteomes" id="UP000198929"/>
    </source>
</evidence>
<accession>A0A1H9U3E4</accession>
<feature type="transmembrane region" description="Helical" evidence="1">
    <location>
        <begin position="9"/>
        <end position="30"/>
    </location>
</feature>
<dbReference type="EMBL" id="FOGQ01000007">
    <property type="protein sequence ID" value="SES04080.1"/>
    <property type="molecule type" value="Genomic_DNA"/>
</dbReference>
<feature type="transmembrane region" description="Helical" evidence="1">
    <location>
        <begin position="183"/>
        <end position="211"/>
    </location>
</feature>
<gene>
    <name evidence="2" type="ORF">SAMN05661109_01643</name>
</gene>
<feature type="transmembrane region" description="Helical" evidence="1">
    <location>
        <begin position="246"/>
        <end position="267"/>
    </location>
</feature>
<dbReference type="Pfam" id="PF13367">
    <property type="entry name" value="PrsW-protease"/>
    <property type="match status" value="1"/>
</dbReference>
<dbReference type="STRING" id="1121357.SAMN05661109_01643"/>
<dbReference type="AlphaFoldDB" id="A0A1H9U3E4"/>